<organism evidence="1 2">
    <name type="scientific">Jannaschia pohangensis</name>
    <dbReference type="NCBI Taxonomy" id="390807"/>
    <lineage>
        <taxon>Bacteria</taxon>
        <taxon>Pseudomonadati</taxon>
        <taxon>Pseudomonadota</taxon>
        <taxon>Alphaproteobacteria</taxon>
        <taxon>Rhodobacterales</taxon>
        <taxon>Roseobacteraceae</taxon>
        <taxon>Jannaschia</taxon>
    </lineage>
</organism>
<sequence>MERHVIAGGQKLRPQARSFGLKIVDTGLNPRQLGEGFGGRGARIGMFHANHYGGRNVKNSLRAGLVAMTLASAHALPASAQDSCPVAADLAKGIVLTYADGSVETMRRLDADRVETIVGPDYPAREISGRGLYLLRSADFVGGKETNVLSLDYNMSPGDLPAPEAGMDVTIPVSEAFDGSIDLLLETYVGGPAQDVKIGGCTYSAIDIKLTRNDGTAASQSIELLRYYPDLGFANVYGLGDAGQPLDYFEVTEIEALR</sequence>
<gene>
    <name evidence="1" type="ORF">SAMN04488095_0647</name>
</gene>
<name>A0A1I3HM96_9RHOB</name>
<dbReference type="EMBL" id="FORA01000001">
    <property type="protein sequence ID" value="SFI36620.1"/>
    <property type="molecule type" value="Genomic_DNA"/>
</dbReference>
<protein>
    <submittedName>
        <fullName evidence="1">Uncharacterized protein</fullName>
    </submittedName>
</protein>
<dbReference type="Proteomes" id="UP000199110">
    <property type="component" value="Unassembled WGS sequence"/>
</dbReference>
<dbReference type="AlphaFoldDB" id="A0A1I3HM96"/>
<accession>A0A1I3HM96</accession>
<evidence type="ECO:0000313" key="2">
    <source>
        <dbReference type="Proteomes" id="UP000199110"/>
    </source>
</evidence>
<keyword evidence="2" id="KW-1185">Reference proteome</keyword>
<dbReference type="STRING" id="390807.SAMN04488095_0647"/>
<proteinExistence type="predicted"/>
<reference evidence="1 2" key="1">
    <citation type="submission" date="2016-10" db="EMBL/GenBank/DDBJ databases">
        <authorList>
            <person name="de Groot N.N."/>
        </authorList>
    </citation>
    <scope>NUCLEOTIDE SEQUENCE [LARGE SCALE GENOMIC DNA]</scope>
    <source>
        <strain evidence="1 2">DSM 19073</strain>
    </source>
</reference>
<evidence type="ECO:0000313" key="1">
    <source>
        <dbReference type="EMBL" id="SFI36620.1"/>
    </source>
</evidence>